<evidence type="ECO:0000313" key="2">
    <source>
        <dbReference type="Proteomes" id="UP000033035"/>
    </source>
</evidence>
<dbReference type="PROSITE" id="PS51257">
    <property type="entry name" value="PROKAR_LIPOPROTEIN"/>
    <property type="match status" value="1"/>
</dbReference>
<dbReference type="HOGENOM" id="CLU_871132_0_0_10"/>
<protein>
    <recommendedName>
        <fullName evidence="3">Major fimbrial subunit protein N-terminal domain-containing protein</fullName>
    </recommendedName>
</protein>
<gene>
    <name evidence="1" type="ORF">HMPREF1536_02629</name>
</gene>
<dbReference type="PATRIC" id="fig|1203610.3.peg.2696"/>
<dbReference type="RefSeq" id="WP_028729792.1">
    <property type="nucleotide sequence ID" value="NZ_KE386764.1"/>
</dbReference>
<name>A0A0F5JCK5_9BACT</name>
<dbReference type="EMBL" id="AQHW01000015">
    <property type="protein sequence ID" value="KKB55172.1"/>
    <property type="molecule type" value="Genomic_DNA"/>
</dbReference>
<evidence type="ECO:0000313" key="1">
    <source>
        <dbReference type="EMBL" id="KKB55172.1"/>
    </source>
</evidence>
<dbReference type="STRING" id="1203610.HMPREF1536_02629"/>
<comment type="caution">
    <text evidence="1">The sequence shown here is derived from an EMBL/GenBank/DDBJ whole genome shotgun (WGS) entry which is preliminary data.</text>
</comment>
<proteinExistence type="predicted"/>
<dbReference type="Proteomes" id="UP000033035">
    <property type="component" value="Unassembled WGS sequence"/>
</dbReference>
<sequence>MKKKDLYALACIFWFAGCSSPVSDEIEIVQNLFPVQFSVQLQKEVLPFSPTRSMPPNTVPEPVVPGEDNPEKELKELCSAIEYLVYKDGDQLQLVKHRTYHVDTEPDFGIVYDTLPAGNYQVYLLAHQSKLATFSKDVFSFDEPSDSFYKNQALHLKEGEETNVDISLQRIVSRIEFKAADKIPEDIARFELTVSHYPNQLEILTGKGDISSVTNNFSYEFRTEEKGQSGKIHSFYSFIPATDEKISVTLTSIGPDNQIMRKRTVTGITPIANKIIRYTGILYTPPKPDETENTFNLIIGNNGKWDELEDNELPE</sequence>
<organism evidence="1 2">
    <name type="scientific">Parabacteroides gordonii MS-1 = DSM 23371</name>
    <dbReference type="NCBI Taxonomy" id="1203610"/>
    <lineage>
        <taxon>Bacteria</taxon>
        <taxon>Pseudomonadati</taxon>
        <taxon>Bacteroidota</taxon>
        <taxon>Bacteroidia</taxon>
        <taxon>Bacteroidales</taxon>
        <taxon>Tannerellaceae</taxon>
        <taxon>Parabacteroides</taxon>
    </lineage>
</organism>
<accession>A0A0F5JCK5</accession>
<reference evidence="1 2" key="1">
    <citation type="submission" date="2013-04" db="EMBL/GenBank/DDBJ databases">
        <title>The Genome Sequence of Parabacteroides gordonii DSM 23371.</title>
        <authorList>
            <consortium name="The Broad Institute Genomics Platform"/>
            <person name="Earl A."/>
            <person name="Ward D."/>
            <person name="Feldgarden M."/>
            <person name="Gevers D."/>
            <person name="Martens E."/>
            <person name="Sakamoto M."/>
            <person name="Benno Y."/>
            <person name="Suzuki N."/>
            <person name="Matsunaga N."/>
            <person name="Koshihara K."/>
            <person name="Seki M."/>
            <person name="Komiya H."/>
            <person name="Walker B."/>
            <person name="Young S."/>
            <person name="Zeng Q."/>
            <person name="Gargeya S."/>
            <person name="Fitzgerald M."/>
            <person name="Haas B."/>
            <person name="Abouelleil A."/>
            <person name="Allen A.W."/>
            <person name="Alvarado L."/>
            <person name="Arachchi H.M."/>
            <person name="Berlin A.M."/>
            <person name="Chapman S.B."/>
            <person name="Gainer-Dewar J."/>
            <person name="Goldberg J."/>
            <person name="Griggs A."/>
            <person name="Gujja S."/>
            <person name="Hansen M."/>
            <person name="Howarth C."/>
            <person name="Imamovic A."/>
            <person name="Ireland A."/>
            <person name="Larimer J."/>
            <person name="McCowan C."/>
            <person name="Murphy C."/>
            <person name="Pearson M."/>
            <person name="Poon T.W."/>
            <person name="Priest M."/>
            <person name="Roberts A."/>
            <person name="Saif S."/>
            <person name="Shea T."/>
            <person name="Sisk P."/>
            <person name="Sykes S."/>
            <person name="Wortman J."/>
            <person name="Nusbaum C."/>
            <person name="Birren B."/>
        </authorList>
    </citation>
    <scope>NUCLEOTIDE SEQUENCE [LARGE SCALE GENOMIC DNA]</scope>
    <source>
        <strain evidence="1 2">MS-1</strain>
    </source>
</reference>
<keyword evidence="2" id="KW-1185">Reference proteome</keyword>
<evidence type="ECO:0008006" key="3">
    <source>
        <dbReference type="Google" id="ProtNLM"/>
    </source>
</evidence>
<dbReference type="AlphaFoldDB" id="A0A0F5JCK5"/>